<dbReference type="Gene3D" id="3.40.190.10">
    <property type="entry name" value="Periplasmic binding protein-like II"/>
    <property type="match status" value="1"/>
</dbReference>
<dbReference type="VEuPathDB" id="AmoebaDB:ACA1_339720"/>
<dbReference type="KEGG" id="acan:ACA1_339720"/>
<reference evidence="1 2" key="1">
    <citation type="journal article" date="2013" name="Genome Biol.">
        <title>Genome of Acanthamoeba castellanii highlights extensive lateral gene transfer and early evolution of tyrosine kinase signaling.</title>
        <authorList>
            <person name="Clarke M."/>
            <person name="Lohan A.J."/>
            <person name="Liu B."/>
            <person name="Lagkouvardos I."/>
            <person name="Roy S."/>
            <person name="Zafar N."/>
            <person name="Bertelli C."/>
            <person name="Schilde C."/>
            <person name="Kianianmomeni A."/>
            <person name="Burglin T.R."/>
            <person name="Frech C."/>
            <person name="Turcotte B."/>
            <person name="Kopec K.O."/>
            <person name="Synnott J.M."/>
            <person name="Choo C."/>
            <person name="Paponov I."/>
            <person name="Finkler A."/>
            <person name="Soon Heng Tan C."/>
            <person name="Hutchins A.P."/>
            <person name="Weinmeier T."/>
            <person name="Rattei T."/>
            <person name="Chu J.S."/>
            <person name="Gimenez G."/>
            <person name="Irimia M."/>
            <person name="Rigden D.J."/>
            <person name="Fitzpatrick D.A."/>
            <person name="Lorenzo-Morales J."/>
            <person name="Bateman A."/>
            <person name="Chiu C.H."/>
            <person name="Tang P."/>
            <person name="Hegemann P."/>
            <person name="Fromm H."/>
            <person name="Raoult D."/>
            <person name="Greub G."/>
            <person name="Miranda-Saavedra D."/>
            <person name="Chen N."/>
            <person name="Nash P."/>
            <person name="Ginger M.L."/>
            <person name="Horn M."/>
            <person name="Schaap P."/>
            <person name="Caler L."/>
            <person name="Loftus B."/>
        </authorList>
    </citation>
    <scope>NUCLEOTIDE SEQUENCE [LARGE SCALE GENOMIC DNA]</scope>
    <source>
        <strain evidence="1 2">Neff</strain>
    </source>
</reference>
<protein>
    <submittedName>
        <fullName evidence="1">Uncharacterized protein</fullName>
    </submittedName>
</protein>
<organism evidence="1 2">
    <name type="scientific">Acanthamoeba castellanii (strain ATCC 30010 / Neff)</name>
    <dbReference type="NCBI Taxonomy" id="1257118"/>
    <lineage>
        <taxon>Eukaryota</taxon>
        <taxon>Amoebozoa</taxon>
        <taxon>Discosea</taxon>
        <taxon>Longamoebia</taxon>
        <taxon>Centramoebida</taxon>
        <taxon>Acanthamoebidae</taxon>
        <taxon>Acanthamoeba</taxon>
    </lineage>
</organism>
<keyword evidence="2" id="KW-1185">Reference proteome</keyword>
<dbReference type="InterPro" id="IPR050962">
    <property type="entry name" value="Phosphate-bind_PstS"/>
</dbReference>
<dbReference type="SUPFAM" id="SSF53850">
    <property type="entry name" value="Periplasmic binding protein-like II"/>
    <property type="match status" value="1"/>
</dbReference>
<dbReference type="PANTHER" id="PTHR42996">
    <property type="entry name" value="PHOSPHATE-BINDING PROTEIN PSTS"/>
    <property type="match status" value="1"/>
</dbReference>
<proteinExistence type="predicted"/>
<dbReference type="AlphaFoldDB" id="L8GK74"/>
<accession>L8GK74</accession>
<name>L8GK74_ACACF</name>
<dbReference type="EMBL" id="KB008096">
    <property type="protein sequence ID" value="ELR13234.1"/>
    <property type="molecule type" value="Genomic_DNA"/>
</dbReference>
<gene>
    <name evidence="1" type="ORF">ACA1_339720</name>
</gene>
<evidence type="ECO:0000313" key="2">
    <source>
        <dbReference type="Proteomes" id="UP000011083"/>
    </source>
</evidence>
<dbReference type="GeneID" id="14913782"/>
<dbReference type="Proteomes" id="UP000011083">
    <property type="component" value="Unassembled WGS sequence"/>
</dbReference>
<dbReference type="OrthoDB" id="511982at2759"/>
<evidence type="ECO:0000313" key="1">
    <source>
        <dbReference type="EMBL" id="ELR13234.1"/>
    </source>
</evidence>
<sequence>MSAFSPAFAALWDLTATDPWVNITGIQDHVTNTGTAGSAQALYVKNTPYSMGYTTRYVADQIGAKYALMKNKAGTTVDSTIAAVESALNEVTDNLESDYLGLEVINGNNSASWPICMVSFVLVNVSNNLPDCSYIRA</sequence>
<dbReference type="RefSeq" id="XP_004335247.1">
    <property type="nucleotide sequence ID" value="XM_004335199.1"/>
</dbReference>
<dbReference type="PANTHER" id="PTHR42996:SF1">
    <property type="entry name" value="PHOSPHATE-BINDING PROTEIN PSTS"/>
    <property type="match status" value="1"/>
</dbReference>